<dbReference type="GO" id="GO:0046872">
    <property type="term" value="F:metal ion binding"/>
    <property type="evidence" value="ECO:0007669"/>
    <property type="project" value="UniProtKB-KW"/>
</dbReference>
<name>A0A9K3GKL7_9EUKA</name>
<dbReference type="AlphaFoldDB" id="A0A9K3GKL7"/>
<evidence type="ECO:0000313" key="5">
    <source>
        <dbReference type="Proteomes" id="UP000265618"/>
    </source>
</evidence>
<evidence type="ECO:0000256" key="1">
    <source>
        <dbReference type="ARBA" id="ARBA00022723"/>
    </source>
</evidence>
<keyword evidence="2" id="KW-0378">Hydrolase</keyword>
<keyword evidence="1" id="KW-0479">Metal-binding</keyword>
<organism evidence="4 5">
    <name type="scientific">Kipferlia bialata</name>
    <dbReference type="NCBI Taxonomy" id="797122"/>
    <lineage>
        <taxon>Eukaryota</taxon>
        <taxon>Metamonada</taxon>
        <taxon>Carpediemonas-like organisms</taxon>
        <taxon>Kipferlia</taxon>
    </lineage>
</organism>
<dbReference type="SUPFAM" id="SSF109604">
    <property type="entry name" value="HD-domain/PDEase-like"/>
    <property type="match status" value="1"/>
</dbReference>
<dbReference type="Gene3D" id="1.10.1300.10">
    <property type="entry name" value="3'5'-cyclic nucleotide phosphodiesterase, catalytic domain"/>
    <property type="match status" value="1"/>
</dbReference>
<reference evidence="4 5" key="1">
    <citation type="journal article" date="2018" name="PLoS ONE">
        <title>The draft genome of Kipferlia bialata reveals reductive genome evolution in fornicate parasites.</title>
        <authorList>
            <person name="Tanifuji G."/>
            <person name="Takabayashi S."/>
            <person name="Kume K."/>
            <person name="Takagi M."/>
            <person name="Nakayama T."/>
            <person name="Kamikawa R."/>
            <person name="Inagaki Y."/>
            <person name="Hashimoto T."/>
        </authorList>
    </citation>
    <scope>NUCLEOTIDE SEQUENCE [LARGE SCALE GENOMIC DNA]</scope>
    <source>
        <strain evidence="4">NY0173</strain>
    </source>
</reference>
<dbReference type="GO" id="GO:0004114">
    <property type="term" value="F:3',5'-cyclic-nucleotide phosphodiesterase activity"/>
    <property type="evidence" value="ECO:0007669"/>
    <property type="project" value="InterPro"/>
</dbReference>
<protein>
    <recommendedName>
        <fullName evidence="3">PDEase domain-containing protein</fullName>
    </recommendedName>
</protein>
<dbReference type="PROSITE" id="PS51845">
    <property type="entry name" value="PDEASE_I_2"/>
    <property type="match status" value="1"/>
</dbReference>
<sequence length="159" mass="18075">IEGIRQSLMCRIIRMADISNASRPFTVAKVHSLNVMREFFRTGDLERGVGLEIGNYRDRRLGEVTVRDCQVGFIEFLVKDFAEALTNYARYMEGDGLCTLVQDEPVEVGHVEPPARFECLSDCLVGMQTVMYANKELWKEIPKGDPDIMLCLEEGRLIP</sequence>
<gene>
    <name evidence="4" type="ORF">KIPB_009404</name>
</gene>
<feature type="non-terminal residue" evidence="4">
    <location>
        <position position="1"/>
    </location>
</feature>
<dbReference type="OrthoDB" id="189220at2759"/>
<evidence type="ECO:0000256" key="2">
    <source>
        <dbReference type="ARBA" id="ARBA00022801"/>
    </source>
</evidence>
<dbReference type="GO" id="GO:0007165">
    <property type="term" value="P:signal transduction"/>
    <property type="evidence" value="ECO:0007669"/>
    <property type="project" value="InterPro"/>
</dbReference>
<dbReference type="Pfam" id="PF00233">
    <property type="entry name" value="PDEase_I"/>
    <property type="match status" value="1"/>
</dbReference>
<dbReference type="EMBL" id="BDIP01003187">
    <property type="protein sequence ID" value="GIQ87374.1"/>
    <property type="molecule type" value="Genomic_DNA"/>
</dbReference>
<dbReference type="InterPro" id="IPR036971">
    <property type="entry name" value="PDEase_catalytic_dom_sf"/>
</dbReference>
<comment type="caution">
    <text evidence="4">The sequence shown here is derived from an EMBL/GenBank/DDBJ whole genome shotgun (WGS) entry which is preliminary data.</text>
</comment>
<feature type="domain" description="PDEase" evidence="3">
    <location>
        <begin position="1"/>
        <end position="145"/>
    </location>
</feature>
<accession>A0A9K3GKL7</accession>
<proteinExistence type="predicted"/>
<evidence type="ECO:0000259" key="3">
    <source>
        <dbReference type="PROSITE" id="PS51845"/>
    </source>
</evidence>
<dbReference type="PANTHER" id="PTHR11347">
    <property type="entry name" value="CYCLIC NUCLEOTIDE PHOSPHODIESTERASE"/>
    <property type="match status" value="1"/>
</dbReference>
<evidence type="ECO:0000313" key="4">
    <source>
        <dbReference type="EMBL" id="GIQ87374.1"/>
    </source>
</evidence>
<keyword evidence="5" id="KW-1185">Reference proteome</keyword>
<dbReference type="Proteomes" id="UP000265618">
    <property type="component" value="Unassembled WGS sequence"/>
</dbReference>
<dbReference type="InterPro" id="IPR002073">
    <property type="entry name" value="PDEase_catalytic_dom"/>
</dbReference>